<dbReference type="OrthoDB" id="413572at2759"/>
<dbReference type="EMBL" id="APWK03000009">
    <property type="protein sequence ID" value="PHH55643.1"/>
    <property type="molecule type" value="Genomic_DNA"/>
</dbReference>
<feature type="region of interest" description="Disordered" evidence="17">
    <location>
        <begin position="246"/>
        <end position="304"/>
    </location>
</feature>
<proteinExistence type="inferred from homology"/>
<dbReference type="CDD" id="cd06223">
    <property type="entry name" value="PRTases_typeI"/>
    <property type="match status" value="1"/>
</dbReference>
<dbReference type="PANTHER" id="PTHR10210">
    <property type="entry name" value="RIBOSE-PHOSPHATE DIPHOSPHOKINASE FAMILY MEMBER"/>
    <property type="match status" value="1"/>
</dbReference>
<dbReference type="InterPro" id="IPR005946">
    <property type="entry name" value="Rib-P_diPkinase"/>
</dbReference>
<evidence type="ECO:0000256" key="6">
    <source>
        <dbReference type="ARBA" id="ARBA00022553"/>
    </source>
</evidence>
<keyword evidence="6" id="KW-0597">Phosphoprotein</keyword>
<evidence type="ECO:0000259" key="18">
    <source>
        <dbReference type="Pfam" id="PF13793"/>
    </source>
</evidence>
<evidence type="ECO:0000256" key="10">
    <source>
        <dbReference type="ARBA" id="ARBA00022741"/>
    </source>
</evidence>
<evidence type="ECO:0000256" key="13">
    <source>
        <dbReference type="ARBA" id="ARBA00022842"/>
    </source>
</evidence>
<dbReference type="GO" id="GO:0006164">
    <property type="term" value="P:purine nucleotide biosynthetic process"/>
    <property type="evidence" value="ECO:0007669"/>
    <property type="project" value="TreeGrafter"/>
</dbReference>
<evidence type="ECO:0000256" key="11">
    <source>
        <dbReference type="ARBA" id="ARBA00022777"/>
    </source>
</evidence>
<keyword evidence="13" id="KW-0460">Magnesium</keyword>
<evidence type="ECO:0000256" key="4">
    <source>
        <dbReference type="ARBA" id="ARBA00013247"/>
    </source>
</evidence>
<keyword evidence="8" id="KW-0479">Metal-binding</keyword>
<evidence type="ECO:0000256" key="15">
    <source>
        <dbReference type="ARBA" id="ARBA00049535"/>
    </source>
</evidence>
<dbReference type="GO" id="GO:0004749">
    <property type="term" value="F:ribose phosphate diphosphokinase activity"/>
    <property type="evidence" value="ECO:0007669"/>
    <property type="project" value="UniProtKB-EC"/>
</dbReference>
<dbReference type="SMART" id="SM01400">
    <property type="entry name" value="Pribosyltran_N"/>
    <property type="match status" value="1"/>
</dbReference>
<dbReference type="PANTHER" id="PTHR10210:SF57">
    <property type="entry name" value="RIBOSE-PHOSPHATE DIPHOSPHOKINASE"/>
    <property type="match status" value="1"/>
</dbReference>
<dbReference type="GO" id="GO:0005524">
    <property type="term" value="F:ATP binding"/>
    <property type="evidence" value="ECO:0007669"/>
    <property type="project" value="UniProtKB-KW"/>
</dbReference>
<keyword evidence="7" id="KW-0808">Transferase</keyword>
<dbReference type="NCBIfam" id="TIGR01251">
    <property type="entry name" value="ribP_PPkin"/>
    <property type="match status" value="1"/>
</dbReference>
<reference evidence="19 20" key="1">
    <citation type="journal article" date="2013" name="Fungal Biol.">
        <title>Analysis of microsatellite markers in the genome of the plant pathogen Ceratocystis fimbriata.</title>
        <authorList>
            <person name="Simpson M.C."/>
            <person name="Wilken P.M."/>
            <person name="Coetzee M.P."/>
            <person name="Wingfield M.J."/>
            <person name="Wingfield B.D."/>
        </authorList>
    </citation>
    <scope>NUCLEOTIDE SEQUENCE [LARGE SCALE GENOMIC DNA]</scope>
    <source>
        <strain evidence="19 20">CBS 114723</strain>
    </source>
</reference>
<keyword evidence="5" id="KW-0963">Cytoplasm</keyword>
<dbReference type="GO" id="GO:0006015">
    <property type="term" value="P:5-phosphoribose 1-diphosphate biosynthetic process"/>
    <property type="evidence" value="ECO:0007669"/>
    <property type="project" value="TreeGrafter"/>
</dbReference>
<keyword evidence="9" id="KW-0545">Nucleotide biosynthesis</keyword>
<evidence type="ECO:0000256" key="2">
    <source>
        <dbReference type="ARBA" id="ARBA00004996"/>
    </source>
</evidence>
<gene>
    <name evidence="19" type="primary">SPAC4A8.14</name>
    <name evidence="19" type="ORF">CFIMG_000911RA</name>
</gene>
<evidence type="ECO:0000256" key="17">
    <source>
        <dbReference type="SAM" id="MobiDB-lite"/>
    </source>
</evidence>
<evidence type="ECO:0000256" key="3">
    <source>
        <dbReference type="ARBA" id="ARBA00006478"/>
    </source>
</evidence>
<evidence type="ECO:0000256" key="5">
    <source>
        <dbReference type="ARBA" id="ARBA00022490"/>
    </source>
</evidence>
<comment type="catalytic activity">
    <reaction evidence="15">
        <text>D-ribose 5-phosphate + ATP = 5-phospho-alpha-D-ribose 1-diphosphate + AMP + H(+)</text>
        <dbReference type="Rhea" id="RHEA:15609"/>
        <dbReference type="ChEBI" id="CHEBI:15378"/>
        <dbReference type="ChEBI" id="CHEBI:30616"/>
        <dbReference type="ChEBI" id="CHEBI:58017"/>
        <dbReference type="ChEBI" id="CHEBI:78346"/>
        <dbReference type="ChEBI" id="CHEBI:456215"/>
        <dbReference type="EC" id="2.7.6.1"/>
    </reaction>
</comment>
<comment type="caution">
    <text evidence="19">The sequence shown here is derived from an EMBL/GenBank/DDBJ whole genome shotgun (WGS) entry which is preliminary data.</text>
</comment>
<feature type="compositionally biased region" description="Low complexity" evidence="17">
    <location>
        <begin position="270"/>
        <end position="279"/>
    </location>
</feature>
<accession>A0A2C5XHX7</accession>
<organism evidence="19 20">
    <name type="scientific">Ceratocystis fimbriata CBS 114723</name>
    <dbReference type="NCBI Taxonomy" id="1035309"/>
    <lineage>
        <taxon>Eukaryota</taxon>
        <taxon>Fungi</taxon>
        <taxon>Dikarya</taxon>
        <taxon>Ascomycota</taxon>
        <taxon>Pezizomycotina</taxon>
        <taxon>Sordariomycetes</taxon>
        <taxon>Hypocreomycetidae</taxon>
        <taxon>Microascales</taxon>
        <taxon>Ceratocystidaceae</taxon>
        <taxon>Ceratocystis</taxon>
    </lineage>
</organism>
<reference evidence="19 20" key="2">
    <citation type="journal article" date="2013" name="IMA Fungus">
        <title>IMA Genome-F 1: Ceratocystis fimbriata: Draft nuclear genome sequence for the plant pathogen, Ceratocystis fimbriata.</title>
        <authorList>
            <person name="Wilken P.M."/>
            <person name="Steenkamp E.T."/>
            <person name="Wingfield M.J."/>
            <person name="de Beer Z.W."/>
            <person name="Wingfield B.D."/>
        </authorList>
    </citation>
    <scope>NUCLEOTIDE SEQUENCE [LARGE SCALE GENOMIC DNA]</scope>
    <source>
        <strain evidence="19 20">CBS 114723</strain>
    </source>
</reference>
<comment type="similarity">
    <text evidence="3">Belongs to the ribose-phosphate pyrophosphokinase family.</text>
</comment>
<dbReference type="Pfam" id="PF14572">
    <property type="entry name" value="Pribosyl_synth"/>
    <property type="match status" value="1"/>
</dbReference>
<evidence type="ECO:0000256" key="14">
    <source>
        <dbReference type="ARBA" id="ARBA00040334"/>
    </source>
</evidence>
<name>A0A2C5XHX7_9PEZI</name>
<dbReference type="Pfam" id="PF13793">
    <property type="entry name" value="Pribosyltran_N"/>
    <property type="match status" value="1"/>
</dbReference>
<dbReference type="FunFam" id="3.40.50.2020:FF:000017">
    <property type="entry name" value="Ribose-phosphate pyrophosphokinase 1"/>
    <property type="match status" value="1"/>
</dbReference>
<feature type="domain" description="Ribose-phosphate pyrophosphokinase N-terminal" evidence="18">
    <location>
        <begin position="5"/>
        <end position="120"/>
    </location>
</feature>
<evidence type="ECO:0000256" key="1">
    <source>
        <dbReference type="ARBA" id="ARBA00004496"/>
    </source>
</evidence>
<evidence type="ECO:0000313" key="20">
    <source>
        <dbReference type="Proteomes" id="UP000222788"/>
    </source>
</evidence>
<keyword evidence="12" id="KW-0067">ATP-binding</keyword>
<evidence type="ECO:0000256" key="16">
    <source>
        <dbReference type="ARBA" id="ARBA00077829"/>
    </source>
</evidence>
<dbReference type="FunFam" id="3.40.50.2020:FF:000043">
    <property type="entry name" value="Ribose-phosphate pyrophosphokinase 1"/>
    <property type="match status" value="1"/>
</dbReference>
<keyword evidence="20" id="KW-1185">Reference proteome</keyword>
<comment type="subcellular location">
    <subcellularLocation>
        <location evidence="1">Cytoplasm</location>
    </subcellularLocation>
</comment>
<dbReference type="GO" id="GO:0016301">
    <property type="term" value="F:kinase activity"/>
    <property type="evidence" value="ECO:0007669"/>
    <property type="project" value="UniProtKB-KW"/>
</dbReference>
<dbReference type="GO" id="GO:0005737">
    <property type="term" value="C:cytoplasm"/>
    <property type="evidence" value="ECO:0007669"/>
    <property type="project" value="UniProtKB-SubCell"/>
</dbReference>
<dbReference type="STRING" id="1035309.A0A2C5XHX7"/>
<evidence type="ECO:0000256" key="9">
    <source>
        <dbReference type="ARBA" id="ARBA00022727"/>
    </source>
</evidence>
<dbReference type="AlphaFoldDB" id="A0A2C5XHX7"/>
<dbReference type="GO" id="GO:0002189">
    <property type="term" value="C:ribose phosphate diphosphokinase complex"/>
    <property type="evidence" value="ECO:0007669"/>
    <property type="project" value="TreeGrafter"/>
</dbReference>
<keyword evidence="10" id="KW-0547">Nucleotide-binding</keyword>
<dbReference type="EC" id="2.7.6.1" evidence="4"/>
<dbReference type="Proteomes" id="UP000222788">
    <property type="component" value="Unassembled WGS sequence"/>
</dbReference>
<evidence type="ECO:0000313" key="19">
    <source>
        <dbReference type="EMBL" id="PHH55643.1"/>
    </source>
</evidence>
<sequence length="510" mass="55814">MRSTLIFAGSSCPELTGQICTHLGMSPARAELGQFANGETSVRILTSVREQDVFVVQSGSPRINDSIMELLIMISACKGGSANKITAVVPYFPYSRQSKKKSQRSAITARMLANLLNVAGVKHVITVDLHASQMQGFFKGTVDNLHAEPLIARWIRHNISNWREGVVVSKNPGGTKRVASLADALKLNFGIVTTDKRRVRNMMTNNNTSIVMNHFDGMDRQTIFDTSIHGRLHGGLDDISTQYPIAPDSVGPSAHRATARDRPNRGASQAAAEPTIVEVPEAEEIPEMNTDSEPQTQEHIENGVDGMTRETIAEDEKLHSQDEITQGRLVQGHIVDDDFPSPALSTADASQPDIDPMTMSHASSFFAPDASHKEDEEVSDEEEETLKNPKVEHMITLVGDVRDKPVIIIDDMIDKPGSWVAAAETVVKRGGAKKVFCMATHGVFGGDCLAQMQACECIDKIVVTNSFPISEEDIHNTPKLVVIDLSLLLAEAIRRNHYGESISPLFQQFD</sequence>
<protein>
    <recommendedName>
        <fullName evidence="14">Ribose-phosphate pyrophosphokinase 1</fullName>
        <ecNumber evidence="4">2.7.6.1</ecNumber>
    </recommendedName>
    <alternativeName>
        <fullName evidence="16">Phosphoribosyl pyrophosphate synthase 1</fullName>
    </alternativeName>
</protein>
<keyword evidence="11 19" id="KW-0418">Kinase</keyword>
<comment type="pathway">
    <text evidence="2">Metabolic intermediate biosynthesis; 5-phospho-alpha-D-ribose 1-diphosphate biosynthesis; 5-phospho-alpha-D-ribose 1-diphosphate from D-ribose 5-phosphate (route I): step 1/1.</text>
</comment>
<evidence type="ECO:0000256" key="8">
    <source>
        <dbReference type="ARBA" id="ARBA00022723"/>
    </source>
</evidence>
<dbReference type="Gene3D" id="3.40.50.2020">
    <property type="match status" value="3"/>
</dbReference>
<dbReference type="GO" id="GO:0000287">
    <property type="term" value="F:magnesium ion binding"/>
    <property type="evidence" value="ECO:0007669"/>
    <property type="project" value="InterPro"/>
</dbReference>
<dbReference type="SUPFAM" id="SSF53271">
    <property type="entry name" value="PRTase-like"/>
    <property type="match status" value="2"/>
</dbReference>
<evidence type="ECO:0000256" key="12">
    <source>
        <dbReference type="ARBA" id="ARBA00022840"/>
    </source>
</evidence>
<dbReference type="InterPro" id="IPR029057">
    <property type="entry name" value="PRTase-like"/>
</dbReference>
<dbReference type="InterPro" id="IPR029099">
    <property type="entry name" value="Pribosyltran_N"/>
</dbReference>
<dbReference type="InterPro" id="IPR000836">
    <property type="entry name" value="PRTase_dom"/>
</dbReference>
<evidence type="ECO:0000256" key="7">
    <source>
        <dbReference type="ARBA" id="ARBA00022679"/>
    </source>
</evidence>
<feature type="region of interest" description="Disordered" evidence="17">
    <location>
        <begin position="335"/>
        <end position="389"/>
    </location>
</feature>